<name>A0A3E0WHX8_9BACI</name>
<gene>
    <name evidence="2" type="ORF">CAI16_11750</name>
    <name evidence="1" type="ORF">CAI16_19940</name>
</gene>
<dbReference type="Proteomes" id="UP000256488">
    <property type="component" value="Unassembled WGS sequence"/>
</dbReference>
<reference evidence="1 3" key="1">
    <citation type="submission" date="2017-05" db="EMBL/GenBank/DDBJ databases">
        <title>Virgibacillus sp. AK90 isolated from a saltern of Kakinada, India.</title>
        <authorList>
            <person name="Gupta V."/>
            <person name="Sidhu C."/>
            <person name="Korpole S."/>
            <person name="Pinnaka A.K."/>
        </authorList>
    </citation>
    <scope>NUCLEOTIDE SEQUENCE [LARGE SCALE GENOMIC DNA]</scope>
    <source>
        <strain evidence="1 3">AK90</strain>
    </source>
</reference>
<dbReference type="AlphaFoldDB" id="A0A3E0WHX8"/>
<evidence type="ECO:0000313" key="2">
    <source>
        <dbReference type="EMBL" id="RFA34358.1"/>
    </source>
</evidence>
<organism evidence="1 3">
    <name type="scientific">Virgibacillus dokdonensis</name>
    <dbReference type="NCBI Taxonomy" id="302167"/>
    <lineage>
        <taxon>Bacteria</taxon>
        <taxon>Bacillati</taxon>
        <taxon>Bacillota</taxon>
        <taxon>Bacilli</taxon>
        <taxon>Bacillales</taxon>
        <taxon>Bacillaceae</taxon>
        <taxon>Virgibacillus</taxon>
    </lineage>
</organism>
<feature type="non-terminal residue" evidence="1">
    <location>
        <position position="63"/>
    </location>
</feature>
<evidence type="ECO:0000313" key="1">
    <source>
        <dbReference type="EMBL" id="RFA31771.1"/>
    </source>
</evidence>
<evidence type="ECO:0008006" key="4">
    <source>
        <dbReference type="Google" id="ProtNLM"/>
    </source>
</evidence>
<dbReference type="NCBIfam" id="NF047593">
    <property type="entry name" value="IS66_ISAeme5_TnpA"/>
    <property type="match status" value="1"/>
</dbReference>
<proteinExistence type="predicted"/>
<comment type="caution">
    <text evidence="1">The sequence shown here is derived from an EMBL/GenBank/DDBJ whole genome shotgun (WGS) entry which is preliminary data.</text>
</comment>
<protein>
    <recommendedName>
        <fullName evidence="4">Transposase</fullName>
    </recommendedName>
</protein>
<accession>A0A3E0WHX8</accession>
<dbReference type="EMBL" id="NFZX01000023">
    <property type="protein sequence ID" value="RFA34358.1"/>
    <property type="molecule type" value="Genomic_DNA"/>
</dbReference>
<dbReference type="RefSeq" id="WP_399457265.1">
    <property type="nucleotide sequence ID" value="NZ_NFZX01000023.1"/>
</dbReference>
<evidence type="ECO:0000313" key="3">
    <source>
        <dbReference type="Proteomes" id="UP000256488"/>
    </source>
</evidence>
<dbReference type="EMBL" id="NFZX01000105">
    <property type="protein sequence ID" value="RFA31771.1"/>
    <property type="molecule type" value="Genomic_DNA"/>
</dbReference>
<sequence length="63" mass="7782">MTLKDKRIEWKARYDAWKESGQSISEWCRGKEIKTHQMYYWVQQFREHGKTSIKKSASRETQW</sequence>